<feature type="transmembrane region" description="Helical" evidence="7">
    <location>
        <begin position="302"/>
        <end position="322"/>
    </location>
</feature>
<evidence type="ECO:0000313" key="8">
    <source>
        <dbReference type="EMBL" id="EQC25257.1"/>
    </source>
</evidence>
<dbReference type="OMA" id="SPITIME"/>
<evidence type="ECO:0008006" key="10">
    <source>
        <dbReference type="Google" id="ProtNLM"/>
    </source>
</evidence>
<dbReference type="GeneID" id="19957591"/>
<dbReference type="Pfam" id="PF03092">
    <property type="entry name" value="BT1"/>
    <property type="match status" value="1"/>
</dbReference>
<dbReference type="InterPro" id="IPR039309">
    <property type="entry name" value="BT1"/>
</dbReference>
<evidence type="ECO:0000313" key="9">
    <source>
        <dbReference type="Proteomes" id="UP000030762"/>
    </source>
</evidence>
<feature type="transmembrane region" description="Helical" evidence="7">
    <location>
        <begin position="66"/>
        <end position="86"/>
    </location>
</feature>
<name>T0R6Y4_SAPDV</name>
<feature type="transmembrane region" description="Helical" evidence="7">
    <location>
        <begin position="269"/>
        <end position="290"/>
    </location>
</feature>
<evidence type="ECO:0000256" key="7">
    <source>
        <dbReference type="SAM" id="Phobius"/>
    </source>
</evidence>
<dbReference type="PANTHER" id="PTHR31585:SF5">
    <property type="entry name" value="RNA-BINDING S4 DOMAIN-CONTAINING PROTEIN"/>
    <property type="match status" value="1"/>
</dbReference>
<dbReference type="STRING" id="1156394.T0R6Y4"/>
<dbReference type="OrthoDB" id="65057at2759"/>
<dbReference type="VEuPathDB" id="FungiDB:SDRG_16864"/>
<feature type="transmembrane region" description="Helical" evidence="7">
    <location>
        <begin position="123"/>
        <end position="142"/>
    </location>
</feature>
<feature type="transmembrane region" description="Helical" evidence="7">
    <location>
        <begin position="468"/>
        <end position="487"/>
    </location>
</feature>
<keyword evidence="3" id="KW-0813">Transport</keyword>
<evidence type="ECO:0000256" key="3">
    <source>
        <dbReference type="ARBA" id="ARBA00022448"/>
    </source>
</evidence>
<keyword evidence="6 7" id="KW-0472">Membrane</keyword>
<comment type="similarity">
    <text evidence="2">Belongs to the major facilitator superfamily. Folate-biopterin transporter (TC 2.A.71) family.</text>
</comment>
<keyword evidence="9" id="KW-1185">Reference proteome</keyword>
<keyword evidence="5 7" id="KW-1133">Transmembrane helix</keyword>
<evidence type="ECO:0000256" key="6">
    <source>
        <dbReference type="ARBA" id="ARBA00023136"/>
    </source>
</evidence>
<evidence type="ECO:0000256" key="2">
    <source>
        <dbReference type="ARBA" id="ARBA00007015"/>
    </source>
</evidence>
<sequence>MSASPITIMESSRLGYLKPYEIFVDSSHGDIYSNAWRGQKARTPKDDFEGPLRDGSPVDLFSATHAGLLVSAGVLGMVTTLFTVLSAPAPGRAGLVNIGFYAKVIFALISDSVPFLGYKRKSYMLLGWTSMVVAFFILSVVARDEDAHAAGVVLASLSAALVQTASDGLMVEYAQREPIEARGRTQITLLALHWFGASLSSLLLACLTDDTNGHLTWALDKASVLRIVAVVCILPVPALLFFANESRLAPSFEFRRRHYMFGRLLQNKAIWQIALFQAGAGCCLALSSVANGYSPLLWFRTIYPWIVRLVFFVLFAYALAYVQSHGLSWHWQRSFLLAASANMLLHVLQHASVVDNATNWGAVTLVWFSSVPTAIQYVLRHLPMVEVAPYGFEATTISLLSTSGEVVHPLVMALHKHYASPDGRWSTTSFNIALGLNVLGCLSAWFLPKQRSECISLRHFGGLSKLAASLLVIALTSHQVTAAVLQWPGSSISRL</sequence>
<proteinExistence type="inferred from homology"/>
<dbReference type="AlphaFoldDB" id="T0R6Y4"/>
<evidence type="ECO:0000256" key="1">
    <source>
        <dbReference type="ARBA" id="ARBA00004141"/>
    </source>
</evidence>
<evidence type="ECO:0000256" key="4">
    <source>
        <dbReference type="ARBA" id="ARBA00022692"/>
    </source>
</evidence>
<dbReference type="EMBL" id="JH767289">
    <property type="protein sequence ID" value="EQC25257.1"/>
    <property type="molecule type" value="Genomic_DNA"/>
</dbReference>
<comment type="subcellular location">
    <subcellularLocation>
        <location evidence="1">Membrane</location>
        <topology evidence="1">Multi-pass membrane protein</topology>
    </subcellularLocation>
</comment>
<feature type="transmembrane region" description="Helical" evidence="7">
    <location>
        <begin position="430"/>
        <end position="447"/>
    </location>
</feature>
<dbReference type="PANTHER" id="PTHR31585">
    <property type="entry name" value="FOLATE-BIOPTERIN TRANSPORTER 1, CHLOROPLASTIC"/>
    <property type="match status" value="1"/>
</dbReference>
<dbReference type="RefSeq" id="XP_008621309.1">
    <property type="nucleotide sequence ID" value="XM_008623087.1"/>
</dbReference>
<reference evidence="8 9" key="1">
    <citation type="submission" date="2012-04" db="EMBL/GenBank/DDBJ databases">
        <title>The Genome Sequence of Saprolegnia declina VS20.</title>
        <authorList>
            <consortium name="The Broad Institute Genome Sequencing Platform"/>
            <person name="Russ C."/>
            <person name="Nusbaum C."/>
            <person name="Tyler B."/>
            <person name="van West P."/>
            <person name="Dieguez-Uribeondo J."/>
            <person name="de Bruijn I."/>
            <person name="Tripathy S."/>
            <person name="Jiang R."/>
            <person name="Young S.K."/>
            <person name="Zeng Q."/>
            <person name="Gargeya S."/>
            <person name="Fitzgerald M."/>
            <person name="Haas B."/>
            <person name="Abouelleil A."/>
            <person name="Alvarado L."/>
            <person name="Arachchi H.M."/>
            <person name="Berlin A."/>
            <person name="Chapman S.B."/>
            <person name="Goldberg J."/>
            <person name="Griggs A."/>
            <person name="Gujja S."/>
            <person name="Hansen M."/>
            <person name="Howarth C."/>
            <person name="Imamovic A."/>
            <person name="Larimer J."/>
            <person name="McCowen C."/>
            <person name="Montmayeur A."/>
            <person name="Murphy C."/>
            <person name="Neiman D."/>
            <person name="Pearson M."/>
            <person name="Priest M."/>
            <person name="Roberts A."/>
            <person name="Saif S."/>
            <person name="Shea T."/>
            <person name="Sisk P."/>
            <person name="Sykes S."/>
            <person name="Wortman J."/>
            <person name="Nusbaum C."/>
            <person name="Birren B."/>
        </authorList>
    </citation>
    <scope>NUCLEOTIDE SEQUENCE [LARGE SCALE GENOMIC DNA]</scope>
    <source>
        <strain evidence="8 9">VS20</strain>
    </source>
</reference>
<evidence type="ECO:0000256" key="5">
    <source>
        <dbReference type="ARBA" id="ARBA00022989"/>
    </source>
</evidence>
<dbReference type="Proteomes" id="UP000030762">
    <property type="component" value="Unassembled WGS sequence"/>
</dbReference>
<feature type="transmembrane region" description="Helical" evidence="7">
    <location>
        <begin position="187"/>
        <end position="207"/>
    </location>
</feature>
<feature type="transmembrane region" description="Helical" evidence="7">
    <location>
        <begin position="148"/>
        <end position="166"/>
    </location>
</feature>
<dbReference type="InParanoid" id="T0R6Y4"/>
<feature type="transmembrane region" description="Helical" evidence="7">
    <location>
        <begin position="98"/>
        <end position="116"/>
    </location>
</feature>
<dbReference type="InterPro" id="IPR036259">
    <property type="entry name" value="MFS_trans_sf"/>
</dbReference>
<gene>
    <name evidence="8" type="ORF">SDRG_16864</name>
</gene>
<organism evidence="8 9">
    <name type="scientific">Saprolegnia diclina (strain VS20)</name>
    <dbReference type="NCBI Taxonomy" id="1156394"/>
    <lineage>
        <taxon>Eukaryota</taxon>
        <taxon>Sar</taxon>
        <taxon>Stramenopiles</taxon>
        <taxon>Oomycota</taxon>
        <taxon>Saprolegniomycetes</taxon>
        <taxon>Saprolegniales</taxon>
        <taxon>Saprolegniaceae</taxon>
        <taxon>Saprolegnia</taxon>
    </lineage>
</organism>
<keyword evidence="4 7" id="KW-0812">Transmembrane</keyword>
<feature type="transmembrane region" description="Helical" evidence="7">
    <location>
        <begin position="227"/>
        <end position="248"/>
    </location>
</feature>
<protein>
    <recommendedName>
        <fullName evidence="10">Major facilitator superfamily associated domain-containing protein</fullName>
    </recommendedName>
</protein>
<dbReference type="GO" id="GO:0016020">
    <property type="term" value="C:membrane"/>
    <property type="evidence" value="ECO:0007669"/>
    <property type="project" value="UniProtKB-SubCell"/>
</dbReference>
<accession>T0R6Y4</accession>
<dbReference type="SUPFAM" id="SSF103473">
    <property type="entry name" value="MFS general substrate transporter"/>
    <property type="match status" value="1"/>
</dbReference>